<reference evidence="2" key="1">
    <citation type="submission" date="2021-05" db="EMBL/GenBank/DDBJ databases">
        <title>A free-living protist that lacks canonical eukaryotic 1 DNA replication and segregation systems.</title>
        <authorList>
            <person name="Salas-Leiva D.E."/>
            <person name="Tromer E.C."/>
            <person name="Curtis B.A."/>
            <person name="Jerlstrom-Hultqvist J."/>
            <person name="Kolisko M."/>
            <person name="Yi Z."/>
            <person name="Salas-Leiva J.S."/>
            <person name="Gallot-Lavallee L."/>
            <person name="Kops G.J.P.L."/>
            <person name="Archibald J.M."/>
            <person name="Simpson A.G.B."/>
            <person name="Roger A.J."/>
        </authorList>
    </citation>
    <scope>NUCLEOTIDE SEQUENCE</scope>
    <source>
        <strain evidence="2">BICM</strain>
    </source>
</reference>
<feature type="domain" description="DUF6891" evidence="1">
    <location>
        <begin position="11"/>
        <end position="193"/>
    </location>
</feature>
<keyword evidence="3" id="KW-1185">Reference proteome</keyword>
<sequence>MVFELVLYVNGLEAAVSLMVRAGFFTASQIREQFVDVADQPSVGLNKDTIEEDINKIIRETLSKLKEESKSWPEETDNDRLSRAFKNLNAVGIKAVECFGYEKSDGNELYHKIKNKKRFRGYCFYHRQDVITAVRNGGVAIRFDTTKPKTIAEEQAEIGRLVQSALVNVGLETDWNGTAGRVIWVKPFEWCKREALSMAAEEEVE</sequence>
<dbReference type="Proteomes" id="UP000717585">
    <property type="component" value="Unassembled WGS sequence"/>
</dbReference>
<dbReference type="Pfam" id="PF21831">
    <property type="entry name" value="DUF6891"/>
    <property type="match status" value="1"/>
</dbReference>
<evidence type="ECO:0000313" key="2">
    <source>
        <dbReference type="EMBL" id="KAG9393747.1"/>
    </source>
</evidence>
<dbReference type="AlphaFoldDB" id="A0A8J6BB90"/>
<evidence type="ECO:0000313" key="3">
    <source>
        <dbReference type="Proteomes" id="UP000717585"/>
    </source>
</evidence>
<dbReference type="InterPro" id="IPR054186">
    <property type="entry name" value="DUF6891"/>
</dbReference>
<gene>
    <name evidence="2" type="ORF">J8273_4866</name>
</gene>
<accession>A0A8J6BB90</accession>
<dbReference type="OrthoDB" id="4179397at2759"/>
<organism evidence="2 3">
    <name type="scientific">Carpediemonas membranifera</name>
    <dbReference type="NCBI Taxonomy" id="201153"/>
    <lineage>
        <taxon>Eukaryota</taxon>
        <taxon>Metamonada</taxon>
        <taxon>Carpediemonas-like organisms</taxon>
        <taxon>Carpediemonas</taxon>
    </lineage>
</organism>
<comment type="caution">
    <text evidence="2">The sequence shown here is derived from an EMBL/GenBank/DDBJ whole genome shotgun (WGS) entry which is preliminary data.</text>
</comment>
<protein>
    <recommendedName>
        <fullName evidence="1">DUF6891 domain-containing protein</fullName>
    </recommendedName>
</protein>
<dbReference type="EMBL" id="JAHDYR010000021">
    <property type="protein sequence ID" value="KAG9393747.1"/>
    <property type="molecule type" value="Genomic_DNA"/>
</dbReference>
<evidence type="ECO:0000259" key="1">
    <source>
        <dbReference type="Pfam" id="PF21831"/>
    </source>
</evidence>
<name>A0A8J6BB90_9EUKA</name>
<proteinExistence type="predicted"/>